<evidence type="ECO:0000256" key="1">
    <source>
        <dbReference type="SAM" id="MobiDB-lite"/>
    </source>
</evidence>
<dbReference type="GeneID" id="55806169"/>
<evidence type="ECO:0000313" key="2">
    <source>
        <dbReference type="EMBL" id="BBK03734.1"/>
    </source>
</evidence>
<reference evidence="2 3" key="1">
    <citation type="submission" date="2018-02" db="EMBL/GenBank/DDBJ databases">
        <title>Isolation and characterization of bacteriophage of Enterobacter asburiae, a cause of soft rot disease of plants in Vietnam.</title>
        <authorList>
            <person name="Doi K."/>
            <person name="Nagayoshi Y."/>
            <person name="Fujino Y."/>
            <person name="Thanh N.C."/>
        </authorList>
    </citation>
    <scope>NUCLEOTIDE SEQUENCE [LARGE SCALE GENOMIC DNA]</scope>
</reference>
<protein>
    <submittedName>
        <fullName evidence="2">Uncharacterized protein</fullName>
    </submittedName>
</protein>
<keyword evidence="3" id="KW-1185">Reference proteome</keyword>
<dbReference type="Proteomes" id="UP000248666">
    <property type="component" value="Segment"/>
</dbReference>
<dbReference type="KEGG" id="vg:55806169"/>
<feature type="region of interest" description="Disordered" evidence="1">
    <location>
        <begin position="1"/>
        <end position="45"/>
    </location>
</feature>
<organism evidence="2 3">
    <name type="scientific">Enterobacter phage EspM4VN</name>
    <dbReference type="NCBI Taxonomy" id="2137745"/>
    <lineage>
        <taxon>Viruses</taxon>
        <taxon>Duplodnaviria</taxon>
        <taxon>Heunggongvirae</taxon>
        <taxon>Uroviricota</taxon>
        <taxon>Caudoviricetes</taxon>
        <taxon>Pantevenvirales</taxon>
        <taxon>Ackermannviridae</taxon>
        <taxon>Aglimvirinae</taxon>
        <taxon>Agtrevirus</taxon>
        <taxon>Agtrevirus EM4</taxon>
    </lineage>
</organism>
<name>A0A4P2WVK4_9CAUD</name>
<dbReference type="RefSeq" id="YP_009876959.1">
    <property type="nucleotide sequence ID" value="NC_049384.1"/>
</dbReference>
<proteinExistence type="predicted"/>
<accession>A0A4P2WVK4</accession>
<sequence>MKGFQDFLEDGSAAPGTTTADVGKPEGGMVKEPVKKPKDLEEEQEQTDFQKIFGNIFKDLDLKNARKWNFRTGKYEEE</sequence>
<evidence type="ECO:0000313" key="3">
    <source>
        <dbReference type="Proteomes" id="UP000248666"/>
    </source>
</evidence>
<dbReference type="EMBL" id="LC373201">
    <property type="protein sequence ID" value="BBK03734.1"/>
    <property type="molecule type" value="Genomic_DNA"/>
</dbReference>